<gene>
    <name evidence="4" type="ORF">NH26_02595</name>
</gene>
<proteinExistence type="predicted"/>
<dbReference type="PANTHER" id="PTHR42915:SF1">
    <property type="entry name" value="PEPTIDOGLYCAN BETA-N-ACETYLMURAMIDASE NAMZ"/>
    <property type="match status" value="1"/>
</dbReference>
<organism evidence="4 5">
    <name type="scientific">Flammeovirga pacifica</name>
    <dbReference type="NCBI Taxonomy" id="915059"/>
    <lineage>
        <taxon>Bacteria</taxon>
        <taxon>Pseudomonadati</taxon>
        <taxon>Bacteroidota</taxon>
        <taxon>Cytophagia</taxon>
        <taxon>Cytophagales</taxon>
        <taxon>Flammeovirgaceae</taxon>
        <taxon>Flammeovirga</taxon>
    </lineage>
</organism>
<dbReference type="PANTHER" id="PTHR42915">
    <property type="entry name" value="HYPOTHETICAL 460 KDA PROTEIN IN FEUA-SIGW INTERGENIC REGION [PRECURSOR]"/>
    <property type="match status" value="1"/>
</dbReference>
<dbReference type="InterPro" id="IPR048502">
    <property type="entry name" value="NamZ_N"/>
</dbReference>
<comment type="caution">
    <text evidence="4">The sequence shown here is derived from an EMBL/GenBank/DDBJ whole genome shotgun (WGS) entry which is preliminary data.</text>
</comment>
<dbReference type="GO" id="GO:0033922">
    <property type="term" value="F:peptidoglycan beta-N-acetylmuramidase activity"/>
    <property type="evidence" value="ECO:0007669"/>
    <property type="project" value="InterPro"/>
</dbReference>
<feature type="chain" id="PRO_5010298625" description="DUF1343 domain-containing protein" evidence="1">
    <location>
        <begin position="21"/>
        <end position="401"/>
    </location>
</feature>
<sequence length="401" mass="45337">MKNFITVVLTLIIFSCSASKQDNTAEAQKESTPPIIVGAEQTEKYVPYIKGKKIGLLVNQTSTIKGIHIVDSLHNRGLDIQMIFAPEHGFRGNEDAGAHVKDGIDPSTGVKIYSIYGKNKRPSPDLLKEVDIIIFDIQDVGCRFYTYISSMHYMMEACQEAGVPLLILDRPNPNGMYIDGPVLKKEFTSFVGMHPIPILHGLTVGELARMINGEKWLRTKKECELTIIPVLNYNHAMEYSLPIKPSPNLPNDQSIKLYPSLCFFEATPVSIGRGTDFPFQVIGYNNKTMGEFNFSPRSIKGAASNPVLKDQKCYGEDLRNVQQGGLDLSYIIGWNEKFSENEKKSVISKNKWMDLLSGTDSLRIMIDQKKSQKEIKDSWQKDLKTYKQIRKNYLIYTDSKY</sequence>
<dbReference type="AlphaFoldDB" id="A0A1S1YWB1"/>
<feature type="signal peptide" evidence="1">
    <location>
        <begin position="1"/>
        <end position="20"/>
    </location>
</feature>
<dbReference type="Gene3D" id="3.40.50.12170">
    <property type="entry name" value="Uncharacterised protein PF07075, DUF1343"/>
    <property type="match status" value="1"/>
</dbReference>
<accession>A0A1S1YWB1</accession>
<protein>
    <recommendedName>
        <fullName evidence="6">DUF1343 domain-containing protein</fullName>
    </recommendedName>
</protein>
<dbReference type="InterPro" id="IPR048503">
    <property type="entry name" value="NamZ_C"/>
</dbReference>
<evidence type="ECO:0000259" key="2">
    <source>
        <dbReference type="Pfam" id="PF07075"/>
    </source>
</evidence>
<reference evidence="4 5" key="1">
    <citation type="journal article" date="2012" name="Int. J. Syst. Evol. Microbiol.">
        <title>Flammeovirga pacifica sp. nov., isolated from deep-sea sediment.</title>
        <authorList>
            <person name="Xu H."/>
            <person name="Fu Y."/>
            <person name="Yang N."/>
            <person name="Ding Z."/>
            <person name="Lai Q."/>
            <person name="Zeng R."/>
        </authorList>
    </citation>
    <scope>NUCLEOTIDE SEQUENCE [LARGE SCALE GENOMIC DNA]</scope>
    <source>
        <strain evidence="5">DSM 24597 / LMG 26175 / WPAGA1</strain>
    </source>
</reference>
<evidence type="ECO:0000313" key="5">
    <source>
        <dbReference type="Proteomes" id="UP000179797"/>
    </source>
</evidence>
<name>A0A1S1YWB1_FLAPC</name>
<keyword evidence="5" id="KW-1185">Reference proteome</keyword>
<dbReference type="InterPro" id="IPR008302">
    <property type="entry name" value="NamZ"/>
</dbReference>
<dbReference type="PIRSF" id="PIRSF016719">
    <property type="entry name" value="UCP016719"/>
    <property type="match status" value="1"/>
</dbReference>
<dbReference type="Pfam" id="PF20732">
    <property type="entry name" value="NamZ_C"/>
    <property type="match status" value="1"/>
</dbReference>
<dbReference type="Pfam" id="PF07075">
    <property type="entry name" value="NamZ_N"/>
    <property type="match status" value="1"/>
</dbReference>
<keyword evidence="1" id="KW-0732">Signal</keyword>
<feature type="domain" description="Peptidoglycan beta-N-acetylmuramidase NamZ C-terminal" evidence="3">
    <location>
        <begin position="257"/>
        <end position="396"/>
    </location>
</feature>
<dbReference type="PROSITE" id="PS51257">
    <property type="entry name" value="PROKAR_LIPOPROTEIN"/>
    <property type="match status" value="1"/>
</dbReference>
<dbReference type="OrthoDB" id="9801061at2"/>
<dbReference type="RefSeq" id="WP_052432023.1">
    <property type="nucleotide sequence ID" value="NZ_JRYR02000001.1"/>
</dbReference>
<dbReference type="Gene3D" id="3.90.1150.140">
    <property type="match status" value="1"/>
</dbReference>
<evidence type="ECO:0000256" key="1">
    <source>
        <dbReference type="SAM" id="SignalP"/>
    </source>
</evidence>
<feature type="domain" description="Peptidoglycan beta-N-acetylmuramidase NamZ N-terminal" evidence="2">
    <location>
        <begin position="54"/>
        <end position="252"/>
    </location>
</feature>
<evidence type="ECO:0008006" key="6">
    <source>
        <dbReference type="Google" id="ProtNLM"/>
    </source>
</evidence>
<dbReference type="STRING" id="915059.NH26_02595"/>
<dbReference type="EMBL" id="JRYR02000001">
    <property type="protein sequence ID" value="OHX65314.1"/>
    <property type="molecule type" value="Genomic_DNA"/>
</dbReference>
<evidence type="ECO:0000313" key="4">
    <source>
        <dbReference type="EMBL" id="OHX65314.1"/>
    </source>
</evidence>
<evidence type="ECO:0000259" key="3">
    <source>
        <dbReference type="Pfam" id="PF20732"/>
    </source>
</evidence>
<dbReference type="Proteomes" id="UP000179797">
    <property type="component" value="Unassembled WGS sequence"/>
</dbReference>